<gene>
    <name evidence="2" type="ORF">C1E24_03515</name>
</gene>
<dbReference type="GO" id="GO:0005548">
    <property type="term" value="F:phospholipid transporter activity"/>
    <property type="evidence" value="ECO:0007669"/>
    <property type="project" value="TreeGrafter"/>
</dbReference>
<reference evidence="2 3" key="1">
    <citation type="submission" date="2018-01" db="EMBL/GenBank/DDBJ databases">
        <title>Co-occurrence of chitin degradation, pigmentation and bioactivity in marine Pseudoalteromonas.</title>
        <authorList>
            <person name="Paulsen S."/>
            <person name="Gram L."/>
            <person name="Machado H."/>
        </authorList>
    </citation>
    <scope>NUCLEOTIDE SEQUENCE [LARGE SCALE GENOMIC DNA]</scope>
    <source>
        <strain evidence="2 3">S3663</strain>
    </source>
</reference>
<dbReference type="Pfam" id="PF02405">
    <property type="entry name" value="MlaE"/>
    <property type="match status" value="1"/>
</dbReference>
<name>A0A5R9Q5T2_9GAMM</name>
<keyword evidence="1" id="KW-1133">Transmembrane helix</keyword>
<dbReference type="GO" id="GO:0043190">
    <property type="term" value="C:ATP-binding cassette (ABC) transporter complex"/>
    <property type="evidence" value="ECO:0007669"/>
    <property type="project" value="InterPro"/>
</dbReference>
<dbReference type="OrthoDB" id="9810518at2"/>
<organism evidence="2 3">
    <name type="scientific">Pseudoalteromonas phenolica</name>
    <dbReference type="NCBI Taxonomy" id="161398"/>
    <lineage>
        <taxon>Bacteria</taxon>
        <taxon>Pseudomonadati</taxon>
        <taxon>Pseudomonadota</taxon>
        <taxon>Gammaproteobacteria</taxon>
        <taxon>Alteromonadales</taxon>
        <taxon>Pseudoalteromonadaceae</taxon>
        <taxon>Pseudoalteromonas</taxon>
    </lineage>
</organism>
<protein>
    <recommendedName>
        <fullName evidence="4">ABC transporter permease</fullName>
    </recommendedName>
</protein>
<keyword evidence="1" id="KW-0812">Transmembrane</keyword>
<dbReference type="PANTHER" id="PTHR30188:SF4">
    <property type="entry name" value="PROTEIN TRIGALACTOSYLDIACYLGLYCEROL 1, CHLOROPLASTIC"/>
    <property type="match status" value="1"/>
</dbReference>
<dbReference type="AlphaFoldDB" id="A0A5R9Q5T2"/>
<keyword evidence="1" id="KW-0472">Membrane</keyword>
<sequence length="250" mass="27360">MLRLGFIPFSYYVIADCFDFHSHKSISAEVLFKQIRFTGLEALSLIFTISFVLSVLIIAQGYPILTSIGQQALIYDILIVSIVRDGGPFIVCFIVLARSGTAITTELGNMVVAKEMDALNAMGISLISYLVVPRVLGMLFSVILLMSYFVLAGTLSSFLTVSLFNHMPLVRFISELLNQLTLVDLIIMFAKVVLCGLLVALISCFHGLKVNKAITEVPQRNIKAVGQSLTIICIVHLVLSSTLLLDLGVL</sequence>
<dbReference type="InterPro" id="IPR030802">
    <property type="entry name" value="Permease_MalE"/>
</dbReference>
<dbReference type="Proteomes" id="UP000309186">
    <property type="component" value="Unassembled WGS sequence"/>
</dbReference>
<comment type="caution">
    <text evidence="2">The sequence shown here is derived from an EMBL/GenBank/DDBJ whole genome shotgun (WGS) entry which is preliminary data.</text>
</comment>
<feature type="transmembrane region" description="Helical" evidence="1">
    <location>
        <begin position="228"/>
        <end position="249"/>
    </location>
</feature>
<evidence type="ECO:0000313" key="3">
    <source>
        <dbReference type="Proteomes" id="UP000309186"/>
    </source>
</evidence>
<evidence type="ECO:0000256" key="1">
    <source>
        <dbReference type="SAM" id="Phobius"/>
    </source>
</evidence>
<dbReference type="PANTHER" id="PTHR30188">
    <property type="entry name" value="ABC TRANSPORTER PERMEASE PROTEIN-RELATED"/>
    <property type="match status" value="1"/>
</dbReference>
<evidence type="ECO:0008006" key="4">
    <source>
        <dbReference type="Google" id="ProtNLM"/>
    </source>
</evidence>
<dbReference type="EMBL" id="PPSW01000006">
    <property type="protein sequence ID" value="TLX48530.1"/>
    <property type="molecule type" value="Genomic_DNA"/>
</dbReference>
<evidence type="ECO:0000313" key="2">
    <source>
        <dbReference type="EMBL" id="TLX48530.1"/>
    </source>
</evidence>
<feature type="transmembrane region" description="Helical" evidence="1">
    <location>
        <begin position="74"/>
        <end position="97"/>
    </location>
</feature>
<accession>A0A5R9Q5T2</accession>
<feature type="transmembrane region" description="Helical" evidence="1">
    <location>
        <begin position="42"/>
        <end position="62"/>
    </location>
</feature>
<feature type="transmembrane region" description="Helical" evidence="1">
    <location>
        <begin position="185"/>
        <end position="208"/>
    </location>
</feature>
<proteinExistence type="predicted"/>
<dbReference type="RefSeq" id="WP_138478774.1">
    <property type="nucleotide sequence ID" value="NZ_PPSW01000006.1"/>
</dbReference>